<dbReference type="Pfam" id="PF00311">
    <property type="entry name" value="PEPcase"/>
    <property type="match status" value="2"/>
</dbReference>
<comment type="cofactor">
    <cofactor evidence="1 10">
        <name>Mg(2+)</name>
        <dbReference type="ChEBI" id="CHEBI:18420"/>
    </cofactor>
</comment>
<comment type="caution">
    <text evidence="13">The sequence shown here is derived from an EMBL/GenBank/DDBJ whole genome shotgun (WGS) entry which is preliminary data.</text>
</comment>
<accession>A0A6V8MNU0</accession>
<dbReference type="InterPro" id="IPR015813">
    <property type="entry name" value="Pyrv/PenolPyrv_kinase-like_dom"/>
</dbReference>
<dbReference type="EMBL" id="BLXX01000013">
    <property type="protein sequence ID" value="GFO61299.1"/>
    <property type="molecule type" value="Genomic_DNA"/>
</dbReference>
<dbReference type="HAMAP" id="MF_00595">
    <property type="entry name" value="PEPcase_type1"/>
    <property type="match status" value="1"/>
</dbReference>
<dbReference type="AlphaFoldDB" id="A0A6V8MNU0"/>
<name>A0A6V8MNU0_9BACT</name>
<proteinExistence type="inferred from homology"/>
<evidence type="ECO:0000256" key="7">
    <source>
        <dbReference type="ARBA" id="ARBA00023239"/>
    </source>
</evidence>
<dbReference type="GO" id="GO:0008964">
    <property type="term" value="F:phosphoenolpyruvate carboxylase activity"/>
    <property type="evidence" value="ECO:0007669"/>
    <property type="project" value="UniProtKB-UniRule"/>
</dbReference>
<dbReference type="Proteomes" id="UP000556026">
    <property type="component" value="Unassembled WGS sequence"/>
</dbReference>
<dbReference type="InterPro" id="IPR033129">
    <property type="entry name" value="PEPCASE_His_AS"/>
</dbReference>
<dbReference type="PRINTS" id="PR00150">
    <property type="entry name" value="PEPCARBXLASE"/>
</dbReference>
<dbReference type="PROSITE" id="PS00781">
    <property type="entry name" value="PEPCASE_1"/>
    <property type="match status" value="1"/>
</dbReference>
<reference evidence="14" key="1">
    <citation type="submission" date="2020-06" db="EMBL/GenBank/DDBJ databases">
        <title>Draft genomic sequence of Geomonas sp. Red330.</title>
        <authorList>
            <person name="Itoh H."/>
            <person name="Zhenxing X."/>
            <person name="Ushijima N."/>
            <person name="Masuda Y."/>
            <person name="Shiratori Y."/>
            <person name="Senoo K."/>
        </authorList>
    </citation>
    <scope>NUCLEOTIDE SEQUENCE [LARGE SCALE GENOMIC DNA]</scope>
    <source>
        <strain evidence="14">Red330</strain>
    </source>
</reference>
<dbReference type="Gene3D" id="1.20.1440.90">
    <property type="entry name" value="Phosphoenolpyruvate/pyruvate domain"/>
    <property type="match status" value="1"/>
</dbReference>
<comment type="subunit">
    <text evidence="10">Homotetramer.</text>
</comment>
<evidence type="ECO:0000256" key="2">
    <source>
        <dbReference type="ARBA" id="ARBA00003670"/>
    </source>
</evidence>
<evidence type="ECO:0000256" key="5">
    <source>
        <dbReference type="ARBA" id="ARBA00022419"/>
    </source>
</evidence>
<dbReference type="InterPro" id="IPR021135">
    <property type="entry name" value="PEP_COase"/>
</dbReference>
<evidence type="ECO:0000313" key="13">
    <source>
        <dbReference type="EMBL" id="GFO61299.1"/>
    </source>
</evidence>
<dbReference type="GO" id="GO:0015977">
    <property type="term" value="P:carbon fixation"/>
    <property type="evidence" value="ECO:0007669"/>
    <property type="project" value="UniProtKB-UniRule"/>
</dbReference>
<dbReference type="RefSeq" id="WP_183356096.1">
    <property type="nucleotide sequence ID" value="NZ_BLXX01000013.1"/>
</dbReference>
<comment type="function">
    <text evidence="2 10">Forms oxaloacetate, a four-carbon dicarboxylic acid source for the tricarboxylic acid cycle.</text>
</comment>
<dbReference type="InterPro" id="IPR022805">
    <property type="entry name" value="PEP_COase_bac/pln-type"/>
</dbReference>
<dbReference type="GO" id="GO:0005829">
    <property type="term" value="C:cytosol"/>
    <property type="evidence" value="ECO:0007669"/>
    <property type="project" value="TreeGrafter"/>
</dbReference>
<dbReference type="InterPro" id="IPR018129">
    <property type="entry name" value="PEP_COase_Lys_AS"/>
</dbReference>
<comment type="catalytic activity">
    <reaction evidence="9 10">
        <text>oxaloacetate + phosphate = phosphoenolpyruvate + hydrogencarbonate</text>
        <dbReference type="Rhea" id="RHEA:28370"/>
        <dbReference type="ChEBI" id="CHEBI:16452"/>
        <dbReference type="ChEBI" id="CHEBI:17544"/>
        <dbReference type="ChEBI" id="CHEBI:43474"/>
        <dbReference type="ChEBI" id="CHEBI:58702"/>
        <dbReference type="EC" id="4.1.1.31"/>
    </reaction>
</comment>
<dbReference type="SUPFAM" id="SSF51621">
    <property type="entry name" value="Phosphoenolpyruvate/pyruvate domain"/>
    <property type="match status" value="1"/>
</dbReference>
<evidence type="ECO:0000256" key="4">
    <source>
        <dbReference type="ARBA" id="ARBA00012305"/>
    </source>
</evidence>
<dbReference type="GO" id="GO:0006107">
    <property type="term" value="P:oxaloacetate metabolic process"/>
    <property type="evidence" value="ECO:0007669"/>
    <property type="project" value="UniProtKB-UniRule"/>
</dbReference>
<gene>
    <name evidence="10 13" type="primary">ppc</name>
    <name evidence="13" type="ORF">GMST_36240</name>
</gene>
<keyword evidence="7 10" id="KW-0456">Lyase</keyword>
<sequence length="931" mass="104345">MSERELYWVVRDQRARFEELAGSDPMLKDRPLKHDVRSLGMLLGTVIREQAGVSVYEAEEELRHLAIRLRQLYEGDSEAGPGGEEGRQIIERMVALVRGMSVDDAYHIVKAFGSYFELTNLAETNHRKRRLTAARLGTDDHDKPGSLRGTLRRLREAGLSGEEALEQLRHVEIVPVFTAHPTEVARRVVLYKRRRIARILEELDRLPLTPHAAAHGQGEILTEITALWQTDEVRRTKPTVHDEIRMSLNHYPGSLIQPLPHFYQDLADAFREVYDLDLSATEIPTLVRFGSWTGGDRDGNPFVTTATTGEALRLARETILTYYLTQIDELRELLTMSSCRVAFAPEVAEATERYCREYPALAPKVAGYPECEQYRRFLALVLHRLQATQRGPHDPEGYPDAASFAADLKLVRKSLAERGGDRMAYHYLDPLLRQVDTFGFHLHTLDIRQHAKVHARAVEDLAQGKELGSGAAGQGGGAAPETITLLDTLRTLAELKRGYPPEAIKSYVISGSESGNDVRSLIWLMELCGVQVAASPDGRDPGVMPVPLFESINDLHNAPRICRELWLSPDYARYLDSWGRRQEVMLGYSDSNKDGGMLTSTWEIYKAHRALQQVAVECGVTLRLFHGRGGTVGRGGGPTYRAITAQPPEGFSGAVRLTEQGEVINWKYSDAILAERNLELMVAASLTSLVLAPQLQPPAELPWEATLERLSEASYRHYRERIAENPDIMPYLEQATPLLEFDLAKIGSRPAKRGGSRELSELRAIPWGFGWMQSRHVIPAWFGVGWAVEGFLAEEPDGLRVLQEMLEKVPIFNDLIRNVELALTKVDLPLASLYAELVSDVALRERVFGMVVEEFQRTRRQILRITGQQALLEQTPALARSIKLRNPYVDPLSLIQIELLRRRRAGQGDGDIDFVLAATINGIASGLRNTG</sequence>
<dbReference type="PANTHER" id="PTHR30523:SF6">
    <property type="entry name" value="PHOSPHOENOLPYRUVATE CARBOXYLASE"/>
    <property type="match status" value="1"/>
</dbReference>
<evidence type="ECO:0000256" key="11">
    <source>
        <dbReference type="PROSITE-ProRule" id="PRU10111"/>
    </source>
</evidence>
<evidence type="ECO:0000313" key="14">
    <source>
        <dbReference type="Proteomes" id="UP000556026"/>
    </source>
</evidence>
<evidence type="ECO:0000256" key="8">
    <source>
        <dbReference type="ARBA" id="ARBA00023300"/>
    </source>
</evidence>
<dbReference type="EC" id="4.1.1.31" evidence="4 10"/>
<dbReference type="PANTHER" id="PTHR30523">
    <property type="entry name" value="PHOSPHOENOLPYRUVATE CARBOXYLASE"/>
    <property type="match status" value="1"/>
</dbReference>
<comment type="similarity">
    <text evidence="3 10">Belongs to the PEPCase type 1 family.</text>
</comment>
<feature type="active site" evidence="10 12">
    <location>
        <position position="593"/>
    </location>
</feature>
<keyword evidence="13" id="KW-0670">Pyruvate</keyword>
<keyword evidence="8 10" id="KW-0120">Carbon dioxide fixation</keyword>
<evidence type="ECO:0000256" key="10">
    <source>
        <dbReference type="HAMAP-Rule" id="MF_00595"/>
    </source>
</evidence>
<keyword evidence="14" id="KW-1185">Reference proteome</keyword>
<organism evidence="13 14">
    <name type="scientific">Geomonas silvestris</name>
    <dbReference type="NCBI Taxonomy" id="2740184"/>
    <lineage>
        <taxon>Bacteria</taxon>
        <taxon>Pseudomonadati</taxon>
        <taxon>Thermodesulfobacteriota</taxon>
        <taxon>Desulfuromonadia</taxon>
        <taxon>Geobacterales</taxon>
        <taxon>Geobacteraceae</taxon>
        <taxon>Geomonas</taxon>
    </lineage>
</organism>
<keyword evidence="6 10" id="KW-0460">Magnesium</keyword>
<protein>
    <recommendedName>
        <fullName evidence="5 10">Phosphoenolpyruvate carboxylase</fullName>
        <shortName evidence="10">PEPC</shortName>
        <shortName evidence="10">PEPCase</shortName>
        <ecNumber evidence="4 10">4.1.1.31</ecNumber>
    </recommendedName>
</protein>
<dbReference type="PROSITE" id="PS00393">
    <property type="entry name" value="PEPCASE_2"/>
    <property type="match status" value="1"/>
</dbReference>
<evidence type="ECO:0000256" key="3">
    <source>
        <dbReference type="ARBA" id="ARBA00008346"/>
    </source>
</evidence>
<feature type="active site" evidence="10 11">
    <location>
        <position position="180"/>
    </location>
</feature>
<evidence type="ECO:0000256" key="1">
    <source>
        <dbReference type="ARBA" id="ARBA00001946"/>
    </source>
</evidence>
<dbReference type="GO" id="GO:0006099">
    <property type="term" value="P:tricarboxylic acid cycle"/>
    <property type="evidence" value="ECO:0007669"/>
    <property type="project" value="InterPro"/>
</dbReference>
<evidence type="ECO:0000256" key="6">
    <source>
        <dbReference type="ARBA" id="ARBA00022842"/>
    </source>
</evidence>
<evidence type="ECO:0000256" key="12">
    <source>
        <dbReference type="PROSITE-ProRule" id="PRU10112"/>
    </source>
</evidence>
<evidence type="ECO:0000256" key="9">
    <source>
        <dbReference type="ARBA" id="ARBA00048995"/>
    </source>
</evidence>
<dbReference type="GO" id="GO:0000287">
    <property type="term" value="F:magnesium ion binding"/>
    <property type="evidence" value="ECO:0007669"/>
    <property type="project" value="UniProtKB-UniRule"/>
</dbReference>